<dbReference type="PANTHER" id="PTHR15583">
    <property type="entry name" value="INTERLEUKIN-17 RECEPTOR"/>
    <property type="match status" value="1"/>
</dbReference>
<keyword evidence="3 10" id="KW-0732">Signal</keyword>
<organism evidence="12 13">
    <name type="scientific">Seriola lalandi dorsalis</name>
    <dbReference type="NCBI Taxonomy" id="1841481"/>
    <lineage>
        <taxon>Eukaryota</taxon>
        <taxon>Metazoa</taxon>
        <taxon>Chordata</taxon>
        <taxon>Craniata</taxon>
        <taxon>Vertebrata</taxon>
        <taxon>Euteleostomi</taxon>
        <taxon>Actinopterygii</taxon>
        <taxon>Neopterygii</taxon>
        <taxon>Teleostei</taxon>
        <taxon>Neoteleostei</taxon>
        <taxon>Acanthomorphata</taxon>
        <taxon>Carangaria</taxon>
        <taxon>Carangiformes</taxon>
        <taxon>Carangidae</taxon>
        <taxon>Seriola</taxon>
    </lineage>
</organism>
<keyword evidence="13" id="KW-1185">Reference proteome</keyword>
<dbReference type="InterPro" id="IPR039465">
    <property type="entry name" value="IL-17_rcpt-like"/>
</dbReference>
<accession>A0A3B4XMS1</accession>
<evidence type="ECO:0000256" key="3">
    <source>
        <dbReference type="ARBA" id="ARBA00022729"/>
    </source>
</evidence>
<dbReference type="PANTHER" id="PTHR15583:SF21">
    <property type="entry name" value="INTERLEUKIN-17 RECEPTOR E-LIKE"/>
    <property type="match status" value="1"/>
</dbReference>
<evidence type="ECO:0000256" key="9">
    <source>
        <dbReference type="SAM" id="Phobius"/>
    </source>
</evidence>
<feature type="chain" id="PRO_5017290150" evidence="10">
    <location>
        <begin position="27"/>
        <end position="802"/>
    </location>
</feature>
<dbReference type="GO" id="GO:0030368">
    <property type="term" value="F:interleukin-17 receptor activity"/>
    <property type="evidence" value="ECO:0007669"/>
    <property type="project" value="InterPro"/>
</dbReference>
<evidence type="ECO:0000256" key="1">
    <source>
        <dbReference type="ARBA" id="ARBA00004479"/>
    </source>
</evidence>
<proteinExistence type="predicted"/>
<dbReference type="GeneTree" id="ENSGT00940000161421"/>
<dbReference type="Proteomes" id="UP000261360">
    <property type="component" value="Unplaced"/>
</dbReference>
<evidence type="ECO:0000256" key="7">
    <source>
        <dbReference type="ARBA" id="ARBA00023180"/>
    </source>
</evidence>
<keyword evidence="5 9" id="KW-0472">Membrane</keyword>
<keyword evidence="6" id="KW-0675">Receptor</keyword>
<evidence type="ECO:0000256" key="8">
    <source>
        <dbReference type="SAM" id="MobiDB-lite"/>
    </source>
</evidence>
<dbReference type="Ensembl" id="ENSSLDT00000013622.1">
    <property type="protein sequence ID" value="ENSSLDP00000013143.1"/>
    <property type="gene ID" value="ENSSLDG00000010436.1"/>
</dbReference>
<dbReference type="Gene3D" id="3.40.50.11530">
    <property type="match status" value="1"/>
</dbReference>
<reference evidence="12" key="2">
    <citation type="submission" date="2025-09" db="UniProtKB">
        <authorList>
            <consortium name="Ensembl"/>
        </authorList>
    </citation>
    <scope>IDENTIFICATION</scope>
</reference>
<protein>
    <submittedName>
        <fullName evidence="12">Uncharacterized LOC111672192</fullName>
    </submittedName>
</protein>
<evidence type="ECO:0000256" key="4">
    <source>
        <dbReference type="ARBA" id="ARBA00022989"/>
    </source>
</evidence>
<name>A0A3B4XMS1_SERLL</name>
<keyword evidence="7" id="KW-0325">Glycoprotein</keyword>
<dbReference type="InterPro" id="IPR013568">
    <property type="entry name" value="SEFIR_dom"/>
</dbReference>
<dbReference type="GO" id="GO:0016020">
    <property type="term" value="C:membrane"/>
    <property type="evidence" value="ECO:0007669"/>
    <property type="project" value="UniProtKB-SubCell"/>
</dbReference>
<feature type="signal peptide" evidence="10">
    <location>
        <begin position="1"/>
        <end position="26"/>
    </location>
</feature>
<evidence type="ECO:0000256" key="2">
    <source>
        <dbReference type="ARBA" id="ARBA00022692"/>
    </source>
</evidence>
<reference evidence="12" key="1">
    <citation type="submission" date="2025-08" db="UniProtKB">
        <authorList>
            <consortium name="Ensembl"/>
        </authorList>
    </citation>
    <scope>IDENTIFICATION</scope>
</reference>
<evidence type="ECO:0000313" key="12">
    <source>
        <dbReference type="Ensembl" id="ENSSLDP00000013143.1"/>
    </source>
</evidence>
<evidence type="ECO:0000259" key="11">
    <source>
        <dbReference type="Pfam" id="PF08357"/>
    </source>
</evidence>
<feature type="transmembrane region" description="Helical" evidence="9">
    <location>
        <begin position="445"/>
        <end position="466"/>
    </location>
</feature>
<evidence type="ECO:0000256" key="10">
    <source>
        <dbReference type="SAM" id="SignalP"/>
    </source>
</evidence>
<feature type="region of interest" description="Disordered" evidence="8">
    <location>
        <begin position="747"/>
        <end position="771"/>
    </location>
</feature>
<feature type="compositionally biased region" description="Polar residues" evidence="8">
    <location>
        <begin position="747"/>
        <end position="762"/>
    </location>
</feature>
<keyword evidence="2 9" id="KW-0812">Transmembrane</keyword>
<dbReference type="AlphaFoldDB" id="A0A3B4XMS1"/>
<dbReference type="STRING" id="1841481.ENSSLDP00000013143"/>
<evidence type="ECO:0000313" key="13">
    <source>
        <dbReference type="Proteomes" id="UP000261360"/>
    </source>
</evidence>
<sequence length="802" mass="88671">LKMFKMRLCTALALVAVVVFPLQLECTTTCQVNYVEGQCPVKLTPVLDQGPGEMYSECVTVRVWMKADDFCKAPKIEILSSNNETIKPIMKKNKNKTKCNSERNVRGQKVKCDMGVTQQLPYSNTSFDLIVYACVKAEAETIVSVSYSTTSTSCTVSYTVPDPVPEFDLSVNRLSKSITVTVAPGEKVYTRWCYSGGVQCNGDPLSTLITIDPSQSRSAVLNIPHLLPCVCVQVLSSGHSCHSVVNICGHVASTDVADVWSSSEVILYKSKSSLQWRSVCPASELKISASLCWRQHEHLCTPVLNSTQLEEKEDGPNLIYNTSTVDKHPNMCVQFFLQGSRNISCPFHAAVSSWDVYIGPGKQSVFVYITSLVPAMFSAQLCDLNEMGCSPMGSVHTLRMGKTTEMRIKMPPHFLADKPCVQVWQSEPALHGRRILCPNYTHNRYGMYASAALTLVVIIALLGIFIRRLTKSKAAGWLCVQKPVLLVCSSEQSTHVSAVCALASILQGELSATVHMALWAQSSQTQTGTGTGVADLGPLPWLYGQWETVRKAQGKLLIIWSPEAKTAYEKWRANVDENERKKEDDSKADARCEKIRVAVEDNYKLNGRRLAICNKGKAAGRKDCVKSCDGKDWCPHKEPSSVIAPVFAASLACLQGTLQQCKGQGVAIVYFQGLGHSRDIPKALRGVPRYCLPQDFRGLIQELGGMKIKTQTGKFHWHCWLRLLSKVQSIWLVRQLAHRLQTQLPQTQGKKMQGLSVTSSQKKISHKTQSRLKLPLAASRARLETVQEQEPLHGSPSRAETL</sequence>
<dbReference type="Pfam" id="PF08357">
    <property type="entry name" value="SEFIR"/>
    <property type="match status" value="1"/>
</dbReference>
<evidence type="ECO:0000256" key="6">
    <source>
        <dbReference type="ARBA" id="ARBA00023170"/>
    </source>
</evidence>
<evidence type="ECO:0000256" key="5">
    <source>
        <dbReference type="ARBA" id="ARBA00023136"/>
    </source>
</evidence>
<keyword evidence="4 9" id="KW-1133">Transmembrane helix</keyword>
<comment type="subcellular location">
    <subcellularLocation>
        <location evidence="1">Membrane</location>
        <topology evidence="1">Single-pass type I membrane protein</topology>
    </subcellularLocation>
</comment>
<feature type="domain" description="SEFIR" evidence="11">
    <location>
        <begin position="483"/>
        <end position="703"/>
    </location>
</feature>